<dbReference type="Proteomes" id="UP000750197">
    <property type="component" value="Unassembled WGS sequence"/>
</dbReference>
<feature type="domain" description="Arginyl tRNA synthetase N-terminal" evidence="11">
    <location>
        <begin position="5"/>
        <end position="84"/>
    </location>
</feature>
<dbReference type="SUPFAM" id="SSF52374">
    <property type="entry name" value="Nucleotidylyl transferase"/>
    <property type="match status" value="1"/>
</dbReference>
<dbReference type="InterPro" id="IPR014729">
    <property type="entry name" value="Rossmann-like_a/b/a_fold"/>
</dbReference>
<dbReference type="InterPro" id="IPR005148">
    <property type="entry name" value="Arg-tRNA-synth_N"/>
</dbReference>
<dbReference type="SUPFAM" id="SSF55190">
    <property type="entry name" value="Arginyl-tRNA synthetase (ArgRS), N-terminal 'additional' domain"/>
    <property type="match status" value="1"/>
</dbReference>
<keyword evidence="8" id="KW-0963">Cytoplasm</keyword>
<evidence type="ECO:0000256" key="2">
    <source>
        <dbReference type="ARBA" id="ARBA00022598"/>
    </source>
</evidence>
<sequence>MDPLQQFLIEARAHLEKEIESRYGLTEHIRLEVPGERADFSLPCFSLARLAGKAPDAVASELASSYSGNRLEMRSSGGYVNINASGEQLSALTVDTILRMKDRYGLTARKEERVIVEHTSINPNGPIHVGRARNAIIGDTLVRCMKQCGYNVTSEYYVDDVGRQVIVLLWGIRNIKMEEDGEKKPDRRLVRYYIKASELAKNDARCAAEIQELQQKLDSGDRETVRAAREVADLVLSGIRESLASINVALDTYTYESDLIVSGKVRDVIERLKKLPSAIEEEGAWYIPVKTRQGEDRFYFTRKDGTSLYTTRDVAYHIDKFSRAERVIDVLGEDQKLGTRFLTAALAELDPGMKPEFLFYSFVSLPSGRMSTRAGSFVLLDDLVTEGIRRAKEEVLKRREVSDAEAERIAVAVGPGALRYNILRLQPEKKVVFRWEEALNFEGSSAPFIQYAHARACSILEKAGDWKPVELEYDDESELALCRHLALFPSVLNSIAETMAVHRIATYAQELASLFNQFYRLVTVLKAPAGRRESRLALVDATATVLKIALNCMGIEAPGSM</sequence>
<dbReference type="Gene3D" id="1.10.730.10">
    <property type="entry name" value="Isoleucyl-tRNA Synthetase, Domain 1"/>
    <property type="match status" value="1"/>
</dbReference>
<dbReference type="PRINTS" id="PR01038">
    <property type="entry name" value="TRNASYNTHARG"/>
</dbReference>
<evidence type="ECO:0000259" key="10">
    <source>
        <dbReference type="SMART" id="SM00836"/>
    </source>
</evidence>
<comment type="similarity">
    <text evidence="1 8 9">Belongs to the class-I aminoacyl-tRNA synthetase family.</text>
</comment>
<evidence type="ECO:0000256" key="1">
    <source>
        <dbReference type="ARBA" id="ARBA00005594"/>
    </source>
</evidence>
<dbReference type="Pfam" id="PF00750">
    <property type="entry name" value="tRNA-synt_1d"/>
    <property type="match status" value="1"/>
</dbReference>
<dbReference type="Pfam" id="PF05746">
    <property type="entry name" value="DALR_1"/>
    <property type="match status" value="1"/>
</dbReference>
<evidence type="ECO:0000313" key="12">
    <source>
        <dbReference type="EMBL" id="MBX8631343.1"/>
    </source>
</evidence>
<evidence type="ECO:0000256" key="4">
    <source>
        <dbReference type="ARBA" id="ARBA00022840"/>
    </source>
</evidence>
<dbReference type="Gene3D" id="3.40.50.620">
    <property type="entry name" value="HUPs"/>
    <property type="match status" value="1"/>
</dbReference>
<dbReference type="GO" id="GO:0004814">
    <property type="term" value="F:arginine-tRNA ligase activity"/>
    <property type="evidence" value="ECO:0007669"/>
    <property type="project" value="UniProtKB-UniRule"/>
</dbReference>
<keyword evidence="5 8" id="KW-0648">Protein biosynthesis</keyword>
<evidence type="ECO:0000256" key="5">
    <source>
        <dbReference type="ARBA" id="ARBA00022917"/>
    </source>
</evidence>
<dbReference type="InterPro" id="IPR009080">
    <property type="entry name" value="tRNAsynth_Ia_anticodon-bd"/>
</dbReference>
<evidence type="ECO:0000256" key="6">
    <source>
        <dbReference type="ARBA" id="ARBA00023146"/>
    </source>
</evidence>
<reference evidence="13" key="1">
    <citation type="submission" date="2021-05" db="EMBL/GenBank/DDBJ databases">
        <title>Genomic insights into ecological role and evolution of a novel Thermoplasmata order Candidatus Sysuiplasmatales.</title>
        <authorList>
            <person name="Yuan Y."/>
        </authorList>
    </citation>
    <scope>NUCLEOTIDE SEQUENCE</scope>
    <source>
        <strain evidence="13">TUT19-bin139</strain>
        <strain evidence="12">YP2-bin.285</strain>
    </source>
</reference>
<accession>A0A8J7YTC0</accession>
<dbReference type="SUPFAM" id="SSF47323">
    <property type="entry name" value="Anticodon-binding domain of a subclass of class I aminoacyl-tRNA synthetases"/>
    <property type="match status" value="1"/>
</dbReference>
<keyword evidence="2 8" id="KW-0436">Ligase</keyword>
<dbReference type="HAMAP" id="MF_00123">
    <property type="entry name" value="Arg_tRNA_synth"/>
    <property type="match status" value="1"/>
</dbReference>
<evidence type="ECO:0000256" key="3">
    <source>
        <dbReference type="ARBA" id="ARBA00022741"/>
    </source>
</evidence>
<name>A0A8J7YTC0_9ARCH</name>
<proteinExistence type="inferred from homology"/>
<protein>
    <recommendedName>
        <fullName evidence="8">Arginine--tRNA ligase</fullName>
        <ecNumber evidence="8">6.1.1.19</ecNumber>
    </recommendedName>
    <alternativeName>
        <fullName evidence="8">Arginyl-tRNA synthetase</fullName>
        <shortName evidence="8">ArgRS</shortName>
    </alternativeName>
</protein>
<dbReference type="GO" id="GO:0005737">
    <property type="term" value="C:cytoplasm"/>
    <property type="evidence" value="ECO:0007669"/>
    <property type="project" value="UniProtKB-SubCell"/>
</dbReference>
<keyword evidence="4 8" id="KW-0067">ATP-binding</keyword>
<dbReference type="SMART" id="SM00836">
    <property type="entry name" value="DALR_1"/>
    <property type="match status" value="1"/>
</dbReference>
<dbReference type="EMBL" id="JAGVSJ010000003">
    <property type="protein sequence ID" value="MBX8631343.1"/>
    <property type="molecule type" value="Genomic_DNA"/>
</dbReference>
<dbReference type="SMART" id="SM01016">
    <property type="entry name" value="Arg_tRNA_synt_N"/>
    <property type="match status" value="1"/>
</dbReference>
<dbReference type="Pfam" id="PF03485">
    <property type="entry name" value="Arg_tRNA_synt_N"/>
    <property type="match status" value="1"/>
</dbReference>
<comment type="subcellular location">
    <subcellularLocation>
        <location evidence="8">Cytoplasm</location>
    </subcellularLocation>
</comment>
<dbReference type="InterPro" id="IPR001278">
    <property type="entry name" value="Arg-tRNA-ligase"/>
</dbReference>
<dbReference type="PANTHER" id="PTHR11956">
    <property type="entry name" value="ARGINYL-TRNA SYNTHETASE"/>
    <property type="match status" value="1"/>
</dbReference>
<dbReference type="AlphaFoldDB" id="A0A8J7YTC0"/>
<evidence type="ECO:0000256" key="8">
    <source>
        <dbReference type="HAMAP-Rule" id="MF_00123"/>
    </source>
</evidence>
<dbReference type="CDD" id="cd07956">
    <property type="entry name" value="Anticodon_Ia_Arg"/>
    <property type="match status" value="1"/>
</dbReference>
<dbReference type="Gene3D" id="3.30.1360.70">
    <property type="entry name" value="Arginyl tRNA synthetase N-terminal domain"/>
    <property type="match status" value="1"/>
</dbReference>
<comment type="catalytic activity">
    <reaction evidence="7 8">
        <text>tRNA(Arg) + L-arginine + ATP = L-arginyl-tRNA(Arg) + AMP + diphosphate</text>
        <dbReference type="Rhea" id="RHEA:20301"/>
        <dbReference type="Rhea" id="RHEA-COMP:9658"/>
        <dbReference type="Rhea" id="RHEA-COMP:9673"/>
        <dbReference type="ChEBI" id="CHEBI:30616"/>
        <dbReference type="ChEBI" id="CHEBI:32682"/>
        <dbReference type="ChEBI" id="CHEBI:33019"/>
        <dbReference type="ChEBI" id="CHEBI:78442"/>
        <dbReference type="ChEBI" id="CHEBI:78513"/>
        <dbReference type="ChEBI" id="CHEBI:456215"/>
        <dbReference type="EC" id="6.1.1.19"/>
    </reaction>
</comment>
<feature type="domain" description="DALR anticodon binding" evidence="10">
    <location>
        <begin position="449"/>
        <end position="561"/>
    </location>
</feature>
<dbReference type="PANTHER" id="PTHR11956:SF5">
    <property type="entry name" value="ARGININE--TRNA LIGASE, CYTOPLASMIC"/>
    <property type="match status" value="1"/>
</dbReference>
<dbReference type="EMBL" id="JAHEAC010000046">
    <property type="protein sequence ID" value="MBX8644219.1"/>
    <property type="molecule type" value="Genomic_DNA"/>
</dbReference>
<dbReference type="NCBIfam" id="TIGR00456">
    <property type="entry name" value="argS"/>
    <property type="match status" value="1"/>
</dbReference>
<evidence type="ECO:0000313" key="14">
    <source>
        <dbReference type="Proteomes" id="UP000750197"/>
    </source>
</evidence>
<dbReference type="EC" id="6.1.1.19" evidence="8"/>
<dbReference type="GO" id="GO:0005524">
    <property type="term" value="F:ATP binding"/>
    <property type="evidence" value="ECO:0007669"/>
    <property type="project" value="UniProtKB-UniRule"/>
</dbReference>
<evidence type="ECO:0000313" key="13">
    <source>
        <dbReference type="EMBL" id="MBX8644219.1"/>
    </source>
</evidence>
<keyword evidence="3 8" id="KW-0547">Nucleotide-binding</keyword>
<organism evidence="13 14">
    <name type="scientific">Candidatus Sysuiplasma superficiale</name>
    <dbReference type="NCBI Taxonomy" id="2823368"/>
    <lineage>
        <taxon>Archaea</taxon>
        <taxon>Methanobacteriati</taxon>
        <taxon>Thermoplasmatota</taxon>
        <taxon>Thermoplasmata</taxon>
        <taxon>Candidatus Sysuiplasmatales</taxon>
        <taxon>Candidatus Sysuiplasmataceae</taxon>
        <taxon>Candidatus Sysuiplasma</taxon>
    </lineage>
</organism>
<comment type="caution">
    <text evidence="8">Lacks conserved residue(s) required for the propagation of feature annotation.</text>
</comment>
<dbReference type="Proteomes" id="UP000716004">
    <property type="component" value="Unassembled WGS sequence"/>
</dbReference>
<dbReference type="InterPro" id="IPR036695">
    <property type="entry name" value="Arg-tRNA-synth_N_sf"/>
</dbReference>
<evidence type="ECO:0000256" key="7">
    <source>
        <dbReference type="ARBA" id="ARBA00049339"/>
    </source>
</evidence>
<gene>
    <name evidence="8" type="primary">argS</name>
    <name evidence="12" type="ORF">J9259_02310</name>
    <name evidence="13" type="ORF">KIY12_05800</name>
</gene>
<dbReference type="GO" id="GO:0006420">
    <property type="term" value="P:arginyl-tRNA aminoacylation"/>
    <property type="evidence" value="ECO:0007669"/>
    <property type="project" value="UniProtKB-UniRule"/>
</dbReference>
<comment type="caution">
    <text evidence="13">The sequence shown here is derived from an EMBL/GenBank/DDBJ whole genome shotgun (WGS) entry which is preliminary data.</text>
</comment>
<evidence type="ECO:0000256" key="9">
    <source>
        <dbReference type="RuleBase" id="RU363038"/>
    </source>
</evidence>
<keyword evidence="6 8" id="KW-0030">Aminoacyl-tRNA synthetase</keyword>
<evidence type="ECO:0000259" key="11">
    <source>
        <dbReference type="SMART" id="SM01016"/>
    </source>
</evidence>
<dbReference type="InterPro" id="IPR035684">
    <property type="entry name" value="ArgRS_core"/>
</dbReference>
<dbReference type="InterPro" id="IPR008909">
    <property type="entry name" value="DALR_anticod-bd"/>
</dbReference>